<sequence length="193" mass="21426">MKCEICHKGDATTAYTHIVDDEKKTLLLCTDCLPSEMKVTSEFVVNSDLTKSSSLDSDSHDPQIPKLKKKAKVDFSSAPIMGGVNEGSCSKCGMAYKQFKKVGRLGCSTCYTTFQSYLGPLIKKIHGADKHCGKSWDDVKQSGMSFTEMSLKELNLQLQKAVDREAFEKAAEIRDLIRLRSEEVEKGEGNESR</sequence>
<dbReference type="AlphaFoldDB" id="E0XSW5"/>
<dbReference type="GO" id="GO:0005507">
    <property type="term" value="F:copper ion binding"/>
    <property type="evidence" value="ECO:0007669"/>
    <property type="project" value="TreeGrafter"/>
</dbReference>
<dbReference type="GO" id="GO:0008270">
    <property type="term" value="F:zinc ion binding"/>
    <property type="evidence" value="ECO:0007669"/>
    <property type="project" value="TreeGrafter"/>
</dbReference>
<feature type="domain" description="UVR" evidence="1">
    <location>
        <begin position="148"/>
        <end position="183"/>
    </location>
</feature>
<dbReference type="PROSITE" id="PS50151">
    <property type="entry name" value="UVR"/>
    <property type="match status" value="1"/>
</dbReference>
<dbReference type="EMBL" id="GU474867">
    <property type="protein sequence ID" value="ADI17506.1"/>
    <property type="molecule type" value="Genomic_DNA"/>
</dbReference>
<dbReference type="Pfam" id="PF02151">
    <property type="entry name" value="UVR"/>
    <property type="match status" value="1"/>
</dbReference>
<dbReference type="InterPro" id="IPR001943">
    <property type="entry name" value="UVR_dom"/>
</dbReference>
<dbReference type="GO" id="GO:0046870">
    <property type="term" value="F:cadmium ion binding"/>
    <property type="evidence" value="ECO:0007669"/>
    <property type="project" value="TreeGrafter"/>
</dbReference>
<dbReference type="PIRSF" id="PIRSF015034">
    <property type="entry name" value="YacH"/>
    <property type="match status" value="1"/>
</dbReference>
<name>E0XSW5_9BACT</name>
<dbReference type="PANTHER" id="PTHR38430:SF1">
    <property type="entry name" value="PROTEIN-ARGININE KINASE ACTIVATOR PROTEIN"/>
    <property type="match status" value="1"/>
</dbReference>
<reference evidence="2" key="1">
    <citation type="journal article" date="2011" name="Environ. Microbiol.">
        <title>Time-series analyses of Monterey Bay coastal microbial picoplankton using a 'genome proxy' microarray.</title>
        <authorList>
            <person name="Rich V.I."/>
            <person name="Pham V.D."/>
            <person name="Eppley J."/>
            <person name="Shi Y."/>
            <person name="DeLong E.F."/>
        </authorList>
    </citation>
    <scope>NUCLEOTIDE SEQUENCE</scope>
</reference>
<dbReference type="GO" id="GO:1990170">
    <property type="term" value="P:stress response to cadmium ion"/>
    <property type="evidence" value="ECO:0007669"/>
    <property type="project" value="TreeGrafter"/>
</dbReference>
<evidence type="ECO:0000259" key="1">
    <source>
        <dbReference type="PROSITE" id="PS50151"/>
    </source>
</evidence>
<protein>
    <submittedName>
        <fullName evidence="2">Uncharacterized protein with conserved cxxc pairs</fullName>
    </submittedName>
</protein>
<accession>E0XSW5</accession>
<dbReference type="PANTHER" id="PTHR38430">
    <property type="entry name" value="PROTEIN-ARGININE KINASE ACTIVATOR PROTEIN"/>
    <property type="match status" value="1"/>
</dbReference>
<dbReference type="InterPro" id="IPR025542">
    <property type="entry name" value="YacH"/>
</dbReference>
<evidence type="ECO:0000313" key="2">
    <source>
        <dbReference type="EMBL" id="ADI17506.1"/>
    </source>
</evidence>
<organism evidence="2">
    <name type="scientific">uncultured bacterium HF0130_06E03</name>
    <dbReference type="NCBI Taxonomy" id="710813"/>
    <lineage>
        <taxon>Bacteria</taxon>
        <taxon>environmental samples</taxon>
    </lineage>
</organism>
<proteinExistence type="predicted"/>
<dbReference type="GO" id="GO:0050897">
    <property type="term" value="F:cobalt ion binding"/>
    <property type="evidence" value="ECO:0007669"/>
    <property type="project" value="TreeGrafter"/>
</dbReference>
<dbReference type="GO" id="GO:1990169">
    <property type="term" value="P:stress response to copper ion"/>
    <property type="evidence" value="ECO:0007669"/>
    <property type="project" value="TreeGrafter"/>
</dbReference>